<evidence type="ECO:0000256" key="1">
    <source>
        <dbReference type="SAM" id="SignalP"/>
    </source>
</evidence>
<dbReference type="EMBL" id="JAULRT010000035">
    <property type="protein sequence ID" value="MDO3381558.1"/>
    <property type="molecule type" value="Genomic_DNA"/>
</dbReference>
<keyword evidence="1" id="KW-0732">Signal</keyword>
<feature type="chain" id="PRO_5047296208" evidence="1">
    <location>
        <begin position="18"/>
        <end position="144"/>
    </location>
</feature>
<accession>A0ABT8TC20</accession>
<dbReference type="Proteomes" id="UP001168380">
    <property type="component" value="Unassembled WGS sequence"/>
</dbReference>
<dbReference type="Gene3D" id="3.40.30.10">
    <property type="entry name" value="Glutaredoxin"/>
    <property type="match status" value="1"/>
</dbReference>
<dbReference type="RefSeq" id="WP_302711691.1">
    <property type="nucleotide sequence ID" value="NZ_JAULRT010000035.1"/>
</dbReference>
<evidence type="ECO:0000259" key="2">
    <source>
        <dbReference type="Pfam" id="PF00578"/>
    </source>
</evidence>
<reference evidence="3" key="1">
    <citation type="submission" date="2023-07" db="EMBL/GenBank/DDBJ databases">
        <title>Gilvimarinus algae sp. nov., isolated from the surface of Kelp.</title>
        <authorList>
            <person name="Sun Y.Y."/>
            <person name="Gong Y."/>
            <person name="Du Z.J."/>
        </authorList>
    </citation>
    <scope>NUCLEOTIDE SEQUENCE</scope>
    <source>
        <strain evidence="3">SDUM040014</strain>
    </source>
</reference>
<keyword evidence="4" id="KW-1185">Reference proteome</keyword>
<evidence type="ECO:0000313" key="3">
    <source>
        <dbReference type="EMBL" id="MDO3381558.1"/>
    </source>
</evidence>
<dbReference type="CDD" id="cd02966">
    <property type="entry name" value="TlpA_like_family"/>
    <property type="match status" value="1"/>
</dbReference>
<feature type="signal peptide" evidence="1">
    <location>
        <begin position="1"/>
        <end position="17"/>
    </location>
</feature>
<protein>
    <submittedName>
        <fullName evidence="3">TlpA disulfide reductase family protein</fullName>
    </submittedName>
</protein>
<feature type="domain" description="Alkyl hydroperoxide reductase subunit C/ Thiol specific antioxidant" evidence="2">
    <location>
        <begin position="51"/>
        <end position="123"/>
    </location>
</feature>
<dbReference type="InterPro" id="IPR036249">
    <property type="entry name" value="Thioredoxin-like_sf"/>
</dbReference>
<gene>
    <name evidence="3" type="ORF">QWI16_05185</name>
</gene>
<evidence type="ECO:0000313" key="4">
    <source>
        <dbReference type="Proteomes" id="UP001168380"/>
    </source>
</evidence>
<comment type="caution">
    <text evidence="3">The sequence shown here is derived from an EMBL/GenBank/DDBJ whole genome shotgun (WGS) entry which is preliminary data.</text>
</comment>
<organism evidence="3 4">
    <name type="scientific">Gilvimarinus algae</name>
    <dbReference type="NCBI Taxonomy" id="3058037"/>
    <lineage>
        <taxon>Bacteria</taxon>
        <taxon>Pseudomonadati</taxon>
        <taxon>Pseudomonadota</taxon>
        <taxon>Gammaproteobacteria</taxon>
        <taxon>Cellvibrionales</taxon>
        <taxon>Cellvibrionaceae</taxon>
        <taxon>Gilvimarinus</taxon>
    </lineage>
</organism>
<dbReference type="InterPro" id="IPR000866">
    <property type="entry name" value="AhpC/TSA"/>
</dbReference>
<sequence>MKLLLLICLLLSGEVFADNRTALPSGLVSLSGENISLASGPVHLIFLDALCPMPHFPGCEETIARLAREYRRDAHNVVAVFNTLYVDEMTVQAFVQKHQLTMPVVVDADMTLHRALSIHATPYQVSLDNGAVVYRGSQLKSLIN</sequence>
<dbReference type="Pfam" id="PF00578">
    <property type="entry name" value="AhpC-TSA"/>
    <property type="match status" value="1"/>
</dbReference>
<proteinExistence type="predicted"/>
<name>A0ABT8TC20_9GAMM</name>
<dbReference type="SUPFAM" id="SSF52833">
    <property type="entry name" value="Thioredoxin-like"/>
    <property type="match status" value="1"/>
</dbReference>